<proteinExistence type="predicted"/>
<dbReference type="EMBL" id="FNNO01000015">
    <property type="protein sequence ID" value="SDX42019.1"/>
    <property type="molecule type" value="Genomic_DNA"/>
</dbReference>
<feature type="modified residue" description="4-aspartylphosphate" evidence="1">
    <location>
        <position position="55"/>
    </location>
</feature>
<dbReference type="InterPro" id="IPR007492">
    <property type="entry name" value="LytTR_DNA-bd_dom"/>
</dbReference>
<dbReference type="GO" id="GO:0003677">
    <property type="term" value="F:DNA binding"/>
    <property type="evidence" value="ECO:0007669"/>
    <property type="project" value="InterPro"/>
</dbReference>
<evidence type="ECO:0000259" key="3">
    <source>
        <dbReference type="PROSITE" id="PS50930"/>
    </source>
</evidence>
<dbReference type="InterPro" id="IPR046947">
    <property type="entry name" value="LytR-like"/>
</dbReference>
<dbReference type="Pfam" id="PF04397">
    <property type="entry name" value="LytTR"/>
    <property type="match status" value="1"/>
</dbReference>
<dbReference type="SUPFAM" id="SSF52172">
    <property type="entry name" value="CheY-like"/>
    <property type="match status" value="1"/>
</dbReference>
<evidence type="ECO:0000256" key="1">
    <source>
        <dbReference type="PROSITE-ProRule" id="PRU00169"/>
    </source>
</evidence>
<dbReference type="PANTHER" id="PTHR37299">
    <property type="entry name" value="TRANSCRIPTIONAL REGULATOR-RELATED"/>
    <property type="match status" value="1"/>
</dbReference>
<dbReference type="RefSeq" id="WP_092725998.1">
    <property type="nucleotide sequence ID" value="NZ_FNNO01000015.1"/>
</dbReference>
<dbReference type="SMART" id="SM00850">
    <property type="entry name" value="LytTR"/>
    <property type="match status" value="1"/>
</dbReference>
<dbReference type="Gene3D" id="2.40.50.1020">
    <property type="entry name" value="LytTr DNA-binding domain"/>
    <property type="match status" value="1"/>
</dbReference>
<reference evidence="4 5" key="1">
    <citation type="submission" date="2016-10" db="EMBL/GenBank/DDBJ databases">
        <authorList>
            <person name="Varghese N."/>
            <person name="Submissions S."/>
        </authorList>
    </citation>
    <scope>NUCLEOTIDE SEQUENCE [LARGE SCALE GENOMIC DNA]</scope>
    <source>
        <strain evidence="4 5">DSM 25353</strain>
    </source>
</reference>
<dbReference type="PROSITE" id="PS50110">
    <property type="entry name" value="RESPONSE_REGULATORY"/>
    <property type="match status" value="1"/>
</dbReference>
<sequence>MKYRCIIIDDNIIECDSLALKLKQIACLEIYATLSSGLEAVNILRDNKIDIVFSDIDMPGLSGIELLKSTKNHPVFIFISSHPEYAVESFSLNVIDYIVKPVKLERLIHAANKAIEYIQLKKLLNNQASPKASSPDTGNNLIKTIDAQAYFFIKDASGYTRLDMGDVLYIESMGDFSKIHTTSQKTHLVLVSLKNLEKQLPASFFIRVHKQYMVNLLYIKNITVGEILLKDNNIIPISTAYKQALLDTVVHKKTLTRFGE</sequence>
<feature type="domain" description="HTH LytTR-type" evidence="3">
    <location>
        <begin position="151"/>
        <end position="247"/>
    </location>
</feature>
<dbReference type="GO" id="GO:0000156">
    <property type="term" value="F:phosphorelay response regulator activity"/>
    <property type="evidence" value="ECO:0007669"/>
    <property type="project" value="InterPro"/>
</dbReference>
<gene>
    <name evidence="4" type="ORF">SAMN05444410_11574</name>
</gene>
<dbReference type="Pfam" id="PF00072">
    <property type="entry name" value="Response_reg"/>
    <property type="match status" value="1"/>
</dbReference>
<accession>A0A8X8IHP6</accession>
<dbReference type="AlphaFoldDB" id="A0A8X8IHP6"/>
<comment type="caution">
    <text evidence="4">The sequence shown here is derived from an EMBL/GenBank/DDBJ whole genome shotgun (WGS) entry which is preliminary data.</text>
</comment>
<dbReference type="InterPro" id="IPR001789">
    <property type="entry name" value="Sig_transdc_resp-reg_receiver"/>
</dbReference>
<evidence type="ECO:0000313" key="4">
    <source>
        <dbReference type="EMBL" id="SDX42019.1"/>
    </source>
</evidence>
<dbReference type="InterPro" id="IPR011006">
    <property type="entry name" value="CheY-like_superfamily"/>
</dbReference>
<dbReference type="Gene3D" id="3.40.50.2300">
    <property type="match status" value="1"/>
</dbReference>
<feature type="domain" description="Response regulatory" evidence="2">
    <location>
        <begin position="4"/>
        <end position="115"/>
    </location>
</feature>
<evidence type="ECO:0000313" key="5">
    <source>
        <dbReference type="Proteomes" id="UP000198711"/>
    </source>
</evidence>
<dbReference type="PROSITE" id="PS50930">
    <property type="entry name" value="HTH_LYTTR"/>
    <property type="match status" value="1"/>
</dbReference>
<keyword evidence="5" id="KW-1185">Reference proteome</keyword>
<dbReference type="PANTHER" id="PTHR37299:SF1">
    <property type="entry name" value="STAGE 0 SPORULATION PROTEIN A HOMOLOG"/>
    <property type="match status" value="1"/>
</dbReference>
<protein>
    <submittedName>
        <fullName evidence="4">Two component transcriptional regulator, LytTR family</fullName>
    </submittedName>
</protein>
<dbReference type="Proteomes" id="UP000198711">
    <property type="component" value="Unassembled WGS sequence"/>
</dbReference>
<dbReference type="SMART" id="SM00448">
    <property type="entry name" value="REC"/>
    <property type="match status" value="1"/>
</dbReference>
<organism evidence="4 5">
    <name type="scientific">Hydrobacter penzbergensis</name>
    <dbReference type="NCBI Taxonomy" id="1235997"/>
    <lineage>
        <taxon>Bacteria</taxon>
        <taxon>Pseudomonadati</taxon>
        <taxon>Bacteroidota</taxon>
        <taxon>Chitinophagia</taxon>
        <taxon>Chitinophagales</taxon>
        <taxon>Chitinophagaceae</taxon>
        <taxon>Hydrobacter</taxon>
    </lineage>
</organism>
<keyword evidence="1" id="KW-0597">Phosphoprotein</keyword>
<evidence type="ECO:0000259" key="2">
    <source>
        <dbReference type="PROSITE" id="PS50110"/>
    </source>
</evidence>
<name>A0A8X8IHP6_9BACT</name>